<feature type="transmembrane region" description="Helical" evidence="1">
    <location>
        <begin position="70"/>
        <end position="94"/>
    </location>
</feature>
<dbReference type="InterPro" id="IPR021215">
    <property type="entry name" value="DUF2752"/>
</dbReference>
<keyword evidence="1" id="KW-1133">Transmembrane helix</keyword>
<reference evidence="2" key="1">
    <citation type="submission" date="2023-05" db="EMBL/GenBank/DDBJ databases">
        <title>Anaerotaeda fermentans gen. nov., sp. nov., a novel anaerobic planctomycete of the new family within the order Sedimentisphaerales isolated from Taman Peninsula, Russia.</title>
        <authorList>
            <person name="Khomyakova M.A."/>
            <person name="Merkel A.Y."/>
            <person name="Slobodkin A.I."/>
        </authorList>
    </citation>
    <scope>NUCLEOTIDE SEQUENCE</scope>
    <source>
        <strain evidence="2">M17dextr</strain>
    </source>
</reference>
<dbReference type="AlphaFoldDB" id="A0AAW6TSQ4"/>
<sequence>MALAVSLSIFAFFAGLWALQRVGFDFGTLFNPCGFKQRTGWPCPACGMTTAVLAFARGRLLDAFYIQPSAAFLCSVLALTAFLTLLTATFGVYFNAFDRLLHEMKVVYWIAVLLVILAAGWAVTLARAFVAQNSG</sequence>
<evidence type="ECO:0000256" key="1">
    <source>
        <dbReference type="SAM" id="Phobius"/>
    </source>
</evidence>
<feature type="transmembrane region" description="Helical" evidence="1">
    <location>
        <begin position="106"/>
        <end position="130"/>
    </location>
</feature>
<keyword evidence="1" id="KW-0812">Transmembrane</keyword>
<comment type="caution">
    <text evidence="2">The sequence shown here is derived from an EMBL/GenBank/DDBJ whole genome shotgun (WGS) entry which is preliminary data.</text>
</comment>
<evidence type="ECO:0000313" key="3">
    <source>
        <dbReference type="Proteomes" id="UP001431776"/>
    </source>
</evidence>
<dbReference type="Pfam" id="PF10825">
    <property type="entry name" value="DUF2752"/>
    <property type="match status" value="1"/>
</dbReference>
<organism evidence="2 3">
    <name type="scientific">Anaerobaca lacustris</name>
    <dbReference type="NCBI Taxonomy" id="3044600"/>
    <lineage>
        <taxon>Bacteria</taxon>
        <taxon>Pseudomonadati</taxon>
        <taxon>Planctomycetota</taxon>
        <taxon>Phycisphaerae</taxon>
        <taxon>Sedimentisphaerales</taxon>
        <taxon>Anaerobacaceae</taxon>
        <taxon>Anaerobaca</taxon>
    </lineage>
</organism>
<gene>
    <name evidence="2" type="ORF">QJ522_01160</name>
</gene>
<keyword evidence="3" id="KW-1185">Reference proteome</keyword>
<accession>A0AAW6TSQ4</accession>
<evidence type="ECO:0000313" key="2">
    <source>
        <dbReference type="EMBL" id="MDI6447635.1"/>
    </source>
</evidence>
<dbReference type="RefSeq" id="WP_349243045.1">
    <property type="nucleotide sequence ID" value="NZ_JASCXX010000001.1"/>
</dbReference>
<dbReference type="EMBL" id="JASCXX010000001">
    <property type="protein sequence ID" value="MDI6447635.1"/>
    <property type="molecule type" value="Genomic_DNA"/>
</dbReference>
<keyword evidence="1" id="KW-0472">Membrane</keyword>
<proteinExistence type="predicted"/>
<name>A0AAW6TSQ4_9BACT</name>
<dbReference type="Proteomes" id="UP001431776">
    <property type="component" value="Unassembled WGS sequence"/>
</dbReference>
<protein>
    <submittedName>
        <fullName evidence="2">DUF2752 domain-containing protein</fullName>
    </submittedName>
</protein>